<dbReference type="GO" id="GO:0015079">
    <property type="term" value="F:potassium ion transmembrane transporter activity"/>
    <property type="evidence" value="ECO:0007669"/>
    <property type="project" value="InterPro"/>
</dbReference>
<dbReference type="SUPFAM" id="SSF51735">
    <property type="entry name" value="NAD(P)-binding Rossmann-fold domains"/>
    <property type="match status" value="2"/>
</dbReference>
<dbReference type="Gene3D" id="3.30.70.1450">
    <property type="entry name" value="Regulator of K+ conductance, C-terminal domain"/>
    <property type="match status" value="2"/>
</dbReference>
<feature type="domain" description="RCK C-terminal" evidence="8">
    <location>
        <begin position="372"/>
        <end position="453"/>
    </location>
</feature>
<dbReference type="Pfam" id="PF02254">
    <property type="entry name" value="TrkA_N"/>
    <property type="match status" value="2"/>
</dbReference>
<evidence type="ECO:0000256" key="5">
    <source>
        <dbReference type="ARBA" id="ARBA00023027"/>
    </source>
</evidence>
<dbReference type="Gene3D" id="3.40.50.720">
    <property type="entry name" value="NAD(P)-binding Rossmann-like Domain"/>
    <property type="match status" value="2"/>
</dbReference>
<dbReference type="Proteomes" id="UP000186406">
    <property type="component" value="Unassembled WGS sequence"/>
</dbReference>
<dbReference type="InterPro" id="IPR006036">
    <property type="entry name" value="K_uptake_TrkA"/>
</dbReference>
<dbReference type="PANTHER" id="PTHR43833">
    <property type="entry name" value="POTASSIUM CHANNEL PROTEIN 2-RELATED-RELATED"/>
    <property type="match status" value="1"/>
</dbReference>
<keyword evidence="2" id="KW-0813">Transport</keyword>
<feature type="domain" description="RCK C-terminal" evidence="8">
    <location>
        <begin position="144"/>
        <end position="228"/>
    </location>
</feature>
<dbReference type="InterPro" id="IPR003148">
    <property type="entry name" value="RCK_N"/>
</dbReference>
<dbReference type="InterPro" id="IPR036291">
    <property type="entry name" value="NAD(P)-bd_dom_sf"/>
</dbReference>
<keyword evidence="10" id="KW-1185">Reference proteome</keyword>
<dbReference type="NCBIfam" id="NF007031">
    <property type="entry name" value="PRK09496.1-2"/>
    <property type="match status" value="1"/>
</dbReference>
<dbReference type="NCBIfam" id="NF007039">
    <property type="entry name" value="PRK09496.3-2"/>
    <property type="match status" value="1"/>
</dbReference>
<accession>A0A1M7Z7P1</accession>
<evidence type="ECO:0000256" key="2">
    <source>
        <dbReference type="ARBA" id="ARBA00022448"/>
    </source>
</evidence>
<feature type="domain" description="RCK N-terminal" evidence="7">
    <location>
        <begin position="1"/>
        <end position="124"/>
    </location>
</feature>
<keyword evidence="6" id="KW-0406">Ion transport</keyword>
<dbReference type="SUPFAM" id="SSF116726">
    <property type="entry name" value="TrkA C-terminal domain-like"/>
    <property type="match status" value="2"/>
</dbReference>
<dbReference type="GO" id="GO:0005886">
    <property type="term" value="C:plasma membrane"/>
    <property type="evidence" value="ECO:0007669"/>
    <property type="project" value="InterPro"/>
</dbReference>
<gene>
    <name evidence="9" type="ORF">SAMN02745172_00422</name>
</gene>
<name>A0A1M7Z7P1_9HYPH</name>
<dbReference type="RefSeq" id="WP_073625533.1">
    <property type="nucleotide sequence ID" value="NZ_FRXO01000001.1"/>
</dbReference>
<dbReference type="InterPro" id="IPR050721">
    <property type="entry name" value="Trk_Ktr_HKT_K-transport"/>
</dbReference>
<keyword evidence="5" id="KW-0520">NAD</keyword>
<dbReference type="NCBIfam" id="NF007030">
    <property type="entry name" value="PRK09496.1-1"/>
    <property type="match status" value="1"/>
</dbReference>
<dbReference type="EMBL" id="FRXO01000001">
    <property type="protein sequence ID" value="SHO60812.1"/>
    <property type="molecule type" value="Genomic_DNA"/>
</dbReference>
<keyword evidence="3" id="KW-0633">Potassium transport</keyword>
<evidence type="ECO:0000313" key="10">
    <source>
        <dbReference type="Proteomes" id="UP000186406"/>
    </source>
</evidence>
<dbReference type="PROSITE" id="PS51201">
    <property type="entry name" value="RCK_N"/>
    <property type="match status" value="2"/>
</dbReference>
<reference evidence="9 10" key="1">
    <citation type="submission" date="2016-12" db="EMBL/GenBank/DDBJ databases">
        <authorList>
            <person name="Song W.-J."/>
            <person name="Kurnit D.M."/>
        </authorList>
    </citation>
    <scope>NUCLEOTIDE SEQUENCE [LARGE SCALE GENOMIC DNA]</scope>
    <source>
        <strain evidence="9 10">DSM 19599</strain>
    </source>
</reference>
<dbReference type="PROSITE" id="PS51202">
    <property type="entry name" value="RCK_C"/>
    <property type="match status" value="2"/>
</dbReference>
<dbReference type="InterPro" id="IPR036721">
    <property type="entry name" value="RCK_C_sf"/>
</dbReference>
<protein>
    <recommendedName>
        <fullName evidence="1">Trk system potassium uptake protein TrkA</fullName>
    </recommendedName>
</protein>
<organism evidence="9 10">
    <name type="scientific">Pseudoxanthobacter soli DSM 19599</name>
    <dbReference type="NCBI Taxonomy" id="1123029"/>
    <lineage>
        <taxon>Bacteria</taxon>
        <taxon>Pseudomonadati</taxon>
        <taxon>Pseudomonadota</taxon>
        <taxon>Alphaproteobacteria</taxon>
        <taxon>Hyphomicrobiales</taxon>
        <taxon>Segnochrobactraceae</taxon>
        <taxon>Pseudoxanthobacter</taxon>
    </lineage>
</organism>
<dbReference type="PRINTS" id="PR00335">
    <property type="entry name" value="KUPTAKETRKA"/>
</dbReference>
<keyword evidence="4" id="KW-0630">Potassium</keyword>
<dbReference type="InterPro" id="IPR006037">
    <property type="entry name" value="RCK_C"/>
</dbReference>
<evidence type="ECO:0000256" key="4">
    <source>
        <dbReference type="ARBA" id="ARBA00022958"/>
    </source>
</evidence>
<sequence>MRIVICGAGQVGYGIAERLAAERNDVCVIDSSPKLISILRERLDVRGVVGHGAHPEILAQAGAEQADMLIAVTQSDEVNMIACQVAHSVFKVPTKIARVRAQSYLAPHWRDLFSREGIPIDVVISPEVEVGETVIRRLSLPGAIESISVADDQVIVFAVTCNRDCRMVETPLKQLTELFPDLGAVVVGAVRGTQARVLGGNDALEPGDVAYVVARADQVKRTLAIFGHDVGEAKRVVIVGAGNIGFYVAKGLEARGSKVRLKMIEASAARAEEVAQALSHTVVLNGSALDQSLLLEAEVGQADTVVTLTNDDQANILAGVMAKQLGCKRSLVLINSTTYPDFTAALGIDAYIAPRAVTVSRVLRHVRRGRIRSVHALQNGAAEVIEADALETSPLIGRPLREVDLPAGVRIGAIYRNRSVILPRGDTTIHPRDRIVLFAEKERVRQVEHMFRVSLEFF</sequence>
<dbReference type="NCBIfam" id="NF007032">
    <property type="entry name" value="PRK09496.1-4"/>
    <property type="match status" value="1"/>
</dbReference>
<feature type="domain" description="RCK N-terminal" evidence="7">
    <location>
        <begin position="233"/>
        <end position="352"/>
    </location>
</feature>
<evidence type="ECO:0000256" key="1">
    <source>
        <dbReference type="ARBA" id="ARBA00017378"/>
    </source>
</evidence>
<evidence type="ECO:0000259" key="7">
    <source>
        <dbReference type="PROSITE" id="PS51201"/>
    </source>
</evidence>
<dbReference type="PANTHER" id="PTHR43833:SF5">
    <property type="entry name" value="TRK SYSTEM POTASSIUM UPTAKE PROTEIN TRKA"/>
    <property type="match status" value="1"/>
</dbReference>
<evidence type="ECO:0000313" key="9">
    <source>
        <dbReference type="EMBL" id="SHO60812.1"/>
    </source>
</evidence>
<dbReference type="Pfam" id="PF02080">
    <property type="entry name" value="TrkA_C"/>
    <property type="match status" value="1"/>
</dbReference>
<dbReference type="STRING" id="1123029.SAMN02745172_00422"/>
<proteinExistence type="predicted"/>
<dbReference type="OrthoDB" id="9775180at2"/>
<evidence type="ECO:0000256" key="6">
    <source>
        <dbReference type="ARBA" id="ARBA00023065"/>
    </source>
</evidence>
<dbReference type="AlphaFoldDB" id="A0A1M7Z7P1"/>
<evidence type="ECO:0000256" key="3">
    <source>
        <dbReference type="ARBA" id="ARBA00022538"/>
    </source>
</evidence>
<evidence type="ECO:0000259" key="8">
    <source>
        <dbReference type="PROSITE" id="PS51202"/>
    </source>
</evidence>